<dbReference type="Gene3D" id="3.90.70.10">
    <property type="entry name" value="Cysteine proteinases"/>
    <property type="match status" value="1"/>
</dbReference>
<proteinExistence type="inferred from homology"/>
<keyword evidence="4" id="KW-0788">Thiol protease</keyword>
<protein>
    <recommendedName>
        <fullName evidence="5">Peptidase C1A papain C-terminal domain-containing protein</fullName>
    </recommendedName>
</protein>
<dbReference type="GO" id="GO:0006508">
    <property type="term" value="P:proteolysis"/>
    <property type="evidence" value="ECO:0007669"/>
    <property type="project" value="UniProtKB-KW"/>
</dbReference>
<accession>A0AAE0AB34</accession>
<dbReference type="PANTHER" id="PTHR12411">
    <property type="entry name" value="CYSTEINE PROTEASE FAMILY C1-RELATED"/>
    <property type="match status" value="1"/>
</dbReference>
<dbReference type="AlphaFoldDB" id="A0AAE0AB34"/>
<dbReference type="SUPFAM" id="SSF54001">
    <property type="entry name" value="Cysteine proteinases"/>
    <property type="match status" value="1"/>
</dbReference>
<keyword evidence="2" id="KW-0645">Protease</keyword>
<keyword evidence="3" id="KW-0378">Hydrolase</keyword>
<evidence type="ECO:0000256" key="1">
    <source>
        <dbReference type="ARBA" id="ARBA00008455"/>
    </source>
</evidence>
<dbReference type="InterPro" id="IPR013128">
    <property type="entry name" value="Peptidase_C1A"/>
</dbReference>
<comment type="caution">
    <text evidence="6">The sequence shown here is derived from an EMBL/GenBank/DDBJ whole genome shotgun (WGS) entry which is preliminary data.</text>
</comment>
<evidence type="ECO:0000256" key="4">
    <source>
        <dbReference type="ARBA" id="ARBA00022807"/>
    </source>
</evidence>
<keyword evidence="7" id="KW-1185">Reference proteome</keyword>
<dbReference type="InterPro" id="IPR038765">
    <property type="entry name" value="Papain-like_cys_pep_sf"/>
</dbReference>
<comment type="similarity">
    <text evidence="1">Belongs to the peptidase C1 family.</text>
</comment>
<evidence type="ECO:0000256" key="3">
    <source>
        <dbReference type="ARBA" id="ARBA00022801"/>
    </source>
</evidence>
<evidence type="ECO:0000259" key="5">
    <source>
        <dbReference type="SMART" id="SM00645"/>
    </source>
</evidence>
<evidence type="ECO:0000313" key="6">
    <source>
        <dbReference type="EMBL" id="KAK3206964.1"/>
    </source>
</evidence>
<dbReference type="GO" id="GO:0008234">
    <property type="term" value="F:cysteine-type peptidase activity"/>
    <property type="evidence" value="ECO:0007669"/>
    <property type="project" value="UniProtKB-KW"/>
</dbReference>
<evidence type="ECO:0000256" key="2">
    <source>
        <dbReference type="ARBA" id="ARBA00022670"/>
    </source>
</evidence>
<dbReference type="SMART" id="SM00645">
    <property type="entry name" value="Pept_C1"/>
    <property type="match status" value="1"/>
</dbReference>
<dbReference type="Proteomes" id="UP001281410">
    <property type="component" value="Unassembled WGS sequence"/>
</dbReference>
<organism evidence="6 7">
    <name type="scientific">Dipteronia sinensis</name>
    <dbReference type="NCBI Taxonomy" id="43782"/>
    <lineage>
        <taxon>Eukaryota</taxon>
        <taxon>Viridiplantae</taxon>
        <taxon>Streptophyta</taxon>
        <taxon>Embryophyta</taxon>
        <taxon>Tracheophyta</taxon>
        <taxon>Spermatophyta</taxon>
        <taxon>Magnoliopsida</taxon>
        <taxon>eudicotyledons</taxon>
        <taxon>Gunneridae</taxon>
        <taxon>Pentapetalae</taxon>
        <taxon>rosids</taxon>
        <taxon>malvids</taxon>
        <taxon>Sapindales</taxon>
        <taxon>Sapindaceae</taxon>
        <taxon>Hippocastanoideae</taxon>
        <taxon>Acereae</taxon>
        <taxon>Dipteronia</taxon>
    </lineage>
</organism>
<sequence length="124" mass="13853">MVVLWIYTAFEYIKQNGGLAAESNYPYQEQDGICDQRTATAAQITGFQDVTRNDEQALKNVVSRQPVSVIIAAGGDFQNYGGGIFKGYCGDSLNHALFLLLDKNGMDYWLIKNSWGQTWVRMAT</sequence>
<dbReference type="EMBL" id="JANJYJ010000006">
    <property type="protein sequence ID" value="KAK3206964.1"/>
    <property type="molecule type" value="Genomic_DNA"/>
</dbReference>
<feature type="domain" description="Peptidase C1A papain C-terminal" evidence="5">
    <location>
        <begin position="1"/>
        <end position="124"/>
    </location>
</feature>
<reference evidence="6" key="1">
    <citation type="journal article" date="2023" name="Plant J.">
        <title>Genome sequences and population genomics provide insights into the demographic history, inbreeding, and mutation load of two 'living fossil' tree species of Dipteronia.</title>
        <authorList>
            <person name="Feng Y."/>
            <person name="Comes H.P."/>
            <person name="Chen J."/>
            <person name="Zhu S."/>
            <person name="Lu R."/>
            <person name="Zhang X."/>
            <person name="Li P."/>
            <person name="Qiu J."/>
            <person name="Olsen K.M."/>
            <person name="Qiu Y."/>
        </authorList>
    </citation>
    <scope>NUCLEOTIDE SEQUENCE</scope>
    <source>
        <strain evidence="6">NBL</strain>
    </source>
</reference>
<name>A0AAE0AB34_9ROSI</name>
<gene>
    <name evidence="6" type="ORF">Dsin_021010</name>
</gene>
<evidence type="ECO:0000313" key="7">
    <source>
        <dbReference type="Proteomes" id="UP001281410"/>
    </source>
</evidence>
<dbReference type="Pfam" id="PF00112">
    <property type="entry name" value="Peptidase_C1"/>
    <property type="match status" value="1"/>
</dbReference>
<dbReference type="InterPro" id="IPR000668">
    <property type="entry name" value="Peptidase_C1A_C"/>
</dbReference>